<name>A0ABR4QNT8_9CEST</name>
<dbReference type="EMBL" id="JAKROA010000002">
    <property type="protein sequence ID" value="KAL5111055.1"/>
    <property type="molecule type" value="Genomic_DNA"/>
</dbReference>
<dbReference type="Proteomes" id="UP001651158">
    <property type="component" value="Unassembled WGS sequence"/>
</dbReference>
<evidence type="ECO:0000313" key="1">
    <source>
        <dbReference type="EMBL" id="KAL5111055.1"/>
    </source>
</evidence>
<protein>
    <submittedName>
        <fullName evidence="1">Uncharacterized protein</fullName>
    </submittedName>
</protein>
<organism evidence="1 2">
    <name type="scientific">Taenia crassiceps</name>
    <dbReference type="NCBI Taxonomy" id="6207"/>
    <lineage>
        <taxon>Eukaryota</taxon>
        <taxon>Metazoa</taxon>
        <taxon>Spiralia</taxon>
        <taxon>Lophotrochozoa</taxon>
        <taxon>Platyhelminthes</taxon>
        <taxon>Cestoda</taxon>
        <taxon>Eucestoda</taxon>
        <taxon>Cyclophyllidea</taxon>
        <taxon>Taeniidae</taxon>
        <taxon>Taenia</taxon>
    </lineage>
</organism>
<evidence type="ECO:0000313" key="2">
    <source>
        <dbReference type="Proteomes" id="UP001651158"/>
    </source>
</evidence>
<reference evidence="1 2" key="1">
    <citation type="journal article" date="2022" name="Front. Cell. Infect. Microbiol.">
        <title>The Genomes of Two Strains of Taenia crassiceps the Animal Model for the Study of Human Cysticercosis.</title>
        <authorList>
            <person name="Bobes R.J."/>
            <person name="Estrada K."/>
            <person name="Rios-Valencia D.G."/>
            <person name="Calderon-Gallegos A."/>
            <person name="de la Torre P."/>
            <person name="Carrero J.C."/>
            <person name="Sanchez-Flores A."/>
            <person name="Laclette J.P."/>
        </authorList>
    </citation>
    <scope>NUCLEOTIDE SEQUENCE [LARGE SCALE GENOMIC DNA]</scope>
    <source>
        <strain evidence="1">WFUcys</strain>
    </source>
</reference>
<proteinExistence type="predicted"/>
<keyword evidence="2" id="KW-1185">Reference proteome</keyword>
<sequence length="190" mass="20674">MLGHRLRRPPPSTMHKLFPPHPRFHAHTFSCVSAHATTEHCKDCCKGGLIEEEKESIHNQCITEWSGDSRNVVVDDAGIRKDGTVGRPSVNSHSGASWEERKAEKLMPDSMLSIPPDSKLLCSVSAVRASRVEAMTRSLANMSASLTTLASRSSFRCATHEGEKYLPPVCGAGIGCDDSHLGGFCDLHSH</sequence>
<comment type="caution">
    <text evidence="1">The sequence shown here is derived from an EMBL/GenBank/DDBJ whole genome shotgun (WGS) entry which is preliminary data.</text>
</comment>
<gene>
    <name evidence="1" type="ORF">TcWFU_010394</name>
</gene>
<accession>A0ABR4QNT8</accession>